<protein>
    <submittedName>
        <fullName evidence="2">Uncharacterized protein</fullName>
    </submittedName>
</protein>
<sequence>MQVRQQSNISHVYVNRRVALLSKLVEMAFDSNNSMAQCVSRQCEIIKHGVLVATQISSMTGLGRDAKARVLKDAGRLQLGKIIRLGAQLLASREELSNLEVAACPTQNLPGLDSDAAAAKDADAVTTAQTEANGAPSAAADAATAPPMESEGTSAADQDLASVKAAQDIDVDDVFASPEMMQLALVVVPAAAAPECKPEESEATATAATATSTTQPEALGPLERIRQITIDMFNLDPGSAFSDMLQGELVQDFILQHIASCREQLDDIGLKMQGALGPFKDVSWNWEVEGALGRSGATVEELLEAAKPIMVKMPVKGQAFSDIVQKMSSVAATAKEFAEQMASARTILTLPLMTEPQEKMDEFMRFFASQTALLRRGRALFVTTVLILALKLSKQDQESQQNAKRLIREHMAAIRGGQDGMQDVDVPLS</sequence>
<dbReference type="EMBL" id="CAXAMN010025814">
    <property type="protein sequence ID" value="CAK9098522.1"/>
    <property type="molecule type" value="Genomic_DNA"/>
</dbReference>
<evidence type="ECO:0000313" key="2">
    <source>
        <dbReference type="EMBL" id="CAK9098522.1"/>
    </source>
</evidence>
<feature type="compositionally biased region" description="Low complexity" evidence="1">
    <location>
        <begin position="132"/>
        <end position="147"/>
    </location>
</feature>
<proteinExistence type="predicted"/>
<reference evidence="2 3" key="1">
    <citation type="submission" date="2024-02" db="EMBL/GenBank/DDBJ databases">
        <authorList>
            <person name="Chen Y."/>
            <person name="Shah S."/>
            <person name="Dougan E. K."/>
            <person name="Thang M."/>
            <person name="Chan C."/>
        </authorList>
    </citation>
    <scope>NUCLEOTIDE SEQUENCE [LARGE SCALE GENOMIC DNA]</scope>
</reference>
<keyword evidence="3" id="KW-1185">Reference proteome</keyword>
<dbReference type="Proteomes" id="UP001642484">
    <property type="component" value="Unassembled WGS sequence"/>
</dbReference>
<comment type="caution">
    <text evidence="2">The sequence shown here is derived from an EMBL/GenBank/DDBJ whole genome shotgun (WGS) entry which is preliminary data.</text>
</comment>
<feature type="region of interest" description="Disordered" evidence="1">
    <location>
        <begin position="120"/>
        <end position="157"/>
    </location>
</feature>
<name>A0ABP0RD88_9DINO</name>
<organism evidence="2 3">
    <name type="scientific">Durusdinium trenchii</name>
    <dbReference type="NCBI Taxonomy" id="1381693"/>
    <lineage>
        <taxon>Eukaryota</taxon>
        <taxon>Sar</taxon>
        <taxon>Alveolata</taxon>
        <taxon>Dinophyceae</taxon>
        <taxon>Suessiales</taxon>
        <taxon>Symbiodiniaceae</taxon>
        <taxon>Durusdinium</taxon>
    </lineage>
</organism>
<evidence type="ECO:0000313" key="3">
    <source>
        <dbReference type="Proteomes" id="UP001642484"/>
    </source>
</evidence>
<gene>
    <name evidence="2" type="ORF">CCMP2556_LOCUS46686</name>
</gene>
<accession>A0ABP0RD88</accession>
<feature type="non-terminal residue" evidence="2">
    <location>
        <position position="429"/>
    </location>
</feature>
<evidence type="ECO:0000256" key="1">
    <source>
        <dbReference type="SAM" id="MobiDB-lite"/>
    </source>
</evidence>